<sequence>MSSLPNYRPNKLKLGPLEAEILNIIYSLDSATVKEIHERIIADPERELTYSSVATILDRLSNKGWLECVKQHRHYIWRPLISYSEAQALEAYEQLQKFLELGKPEIVAAFADSLDEASVAQFEAIAQKIQALRELREKK</sequence>
<name>A0A7D7QHP9_9NOSO</name>
<dbReference type="KEGG" id="ned:HUN01_02685"/>
<keyword evidence="5" id="KW-0614">Plasmid</keyword>
<dbReference type="Gene3D" id="1.10.10.10">
    <property type="entry name" value="Winged helix-like DNA-binding domain superfamily/Winged helix DNA-binding domain"/>
    <property type="match status" value="1"/>
</dbReference>
<gene>
    <name evidence="5" type="ORF">HUN01_02685</name>
</gene>
<keyword evidence="2" id="KW-0805">Transcription regulation</keyword>
<organism evidence="5 6">
    <name type="scientific">Nostoc edaphicum CCNP1411</name>
    <dbReference type="NCBI Taxonomy" id="1472755"/>
    <lineage>
        <taxon>Bacteria</taxon>
        <taxon>Bacillati</taxon>
        <taxon>Cyanobacteriota</taxon>
        <taxon>Cyanophyceae</taxon>
        <taxon>Nostocales</taxon>
        <taxon>Nostocaceae</taxon>
        <taxon>Nostoc</taxon>
    </lineage>
</organism>
<dbReference type="InterPro" id="IPR036390">
    <property type="entry name" value="WH_DNA-bd_sf"/>
</dbReference>
<proteinExistence type="inferred from homology"/>
<evidence type="ECO:0000256" key="1">
    <source>
        <dbReference type="ARBA" id="ARBA00011046"/>
    </source>
</evidence>
<dbReference type="Proteomes" id="UP000514713">
    <property type="component" value="Plasmid pNe_5"/>
</dbReference>
<reference evidence="6" key="1">
    <citation type="submission" date="2020-06" db="EMBL/GenBank/DDBJ databases">
        <title>Nostoc edaphicum CCNP1411 genome.</title>
        <authorList>
            <person name="Fidor A."/>
            <person name="Grabski M."/>
            <person name="Gawor J."/>
            <person name="Gromadka R."/>
            <person name="Wegrzyn G."/>
            <person name="Mazur-Marzec H."/>
        </authorList>
    </citation>
    <scope>NUCLEOTIDE SEQUENCE [LARGE SCALE GENOMIC DNA]</scope>
    <source>
        <strain evidence="6">CCNP1411</strain>
        <plasmid evidence="6">pne_5</plasmid>
    </source>
</reference>
<geneLocation type="plasmid" evidence="6">
    <name>pne_5</name>
</geneLocation>
<dbReference type="SUPFAM" id="SSF46785">
    <property type="entry name" value="Winged helix' DNA-binding domain"/>
    <property type="match status" value="1"/>
</dbReference>
<evidence type="ECO:0000256" key="3">
    <source>
        <dbReference type="ARBA" id="ARBA00023125"/>
    </source>
</evidence>
<dbReference type="EMBL" id="CP054697">
    <property type="protein sequence ID" value="QMS86524.1"/>
    <property type="molecule type" value="Genomic_DNA"/>
</dbReference>
<dbReference type="AlphaFoldDB" id="A0A7D7QHP9"/>
<comment type="similarity">
    <text evidence="1">Belongs to the BlaI transcriptional regulatory family.</text>
</comment>
<keyword evidence="4" id="KW-0804">Transcription</keyword>
<protein>
    <submittedName>
        <fullName evidence="5">BlaI/MecI/CopY family transcriptional regulator</fullName>
    </submittedName>
</protein>
<dbReference type="GO" id="GO:0045892">
    <property type="term" value="P:negative regulation of DNA-templated transcription"/>
    <property type="evidence" value="ECO:0007669"/>
    <property type="project" value="InterPro"/>
</dbReference>
<evidence type="ECO:0000313" key="6">
    <source>
        <dbReference type="Proteomes" id="UP000514713"/>
    </source>
</evidence>
<dbReference type="PIRSF" id="PIRSF019455">
    <property type="entry name" value="CopR_AtkY"/>
    <property type="match status" value="1"/>
</dbReference>
<dbReference type="InterPro" id="IPR005650">
    <property type="entry name" value="BlaI_family"/>
</dbReference>
<keyword evidence="6" id="KW-1185">Reference proteome</keyword>
<keyword evidence="3" id="KW-0238">DNA-binding</keyword>
<evidence type="ECO:0000313" key="5">
    <source>
        <dbReference type="EMBL" id="QMS86524.1"/>
    </source>
</evidence>
<dbReference type="Pfam" id="PF03965">
    <property type="entry name" value="Penicillinase_R"/>
    <property type="match status" value="1"/>
</dbReference>
<evidence type="ECO:0000256" key="2">
    <source>
        <dbReference type="ARBA" id="ARBA00023015"/>
    </source>
</evidence>
<dbReference type="RefSeq" id="WP_181927337.1">
    <property type="nucleotide sequence ID" value="NZ_CP054697.1"/>
</dbReference>
<dbReference type="InterPro" id="IPR036388">
    <property type="entry name" value="WH-like_DNA-bd_sf"/>
</dbReference>
<dbReference type="GO" id="GO:0003677">
    <property type="term" value="F:DNA binding"/>
    <property type="evidence" value="ECO:0007669"/>
    <property type="project" value="UniProtKB-KW"/>
</dbReference>
<accession>A0A7D7QHP9</accession>
<evidence type="ECO:0000256" key="4">
    <source>
        <dbReference type="ARBA" id="ARBA00023163"/>
    </source>
</evidence>